<evidence type="ECO:0000313" key="3">
    <source>
        <dbReference type="WBParaSite" id="PTRK_0000016100.1"/>
    </source>
</evidence>
<accession>A0A0N4Z0C8</accession>
<feature type="region of interest" description="Disordered" evidence="1">
    <location>
        <begin position="207"/>
        <end position="231"/>
    </location>
</feature>
<evidence type="ECO:0000256" key="1">
    <source>
        <dbReference type="SAM" id="MobiDB-lite"/>
    </source>
</evidence>
<dbReference type="Proteomes" id="UP000038045">
    <property type="component" value="Unplaced"/>
</dbReference>
<feature type="compositionally biased region" description="Low complexity" evidence="1">
    <location>
        <begin position="290"/>
        <end position="302"/>
    </location>
</feature>
<proteinExistence type="predicted"/>
<feature type="region of interest" description="Disordered" evidence="1">
    <location>
        <begin position="280"/>
        <end position="303"/>
    </location>
</feature>
<reference evidence="3" key="1">
    <citation type="submission" date="2017-02" db="UniProtKB">
        <authorList>
            <consortium name="WormBaseParasite"/>
        </authorList>
    </citation>
    <scope>IDENTIFICATION</scope>
</reference>
<keyword evidence="2" id="KW-1185">Reference proteome</keyword>
<evidence type="ECO:0000313" key="2">
    <source>
        <dbReference type="Proteomes" id="UP000038045"/>
    </source>
</evidence>
<name>A0A0N4Z0C8_PARTI</name>
<sequence length="438" mass="51325">MSGLTRKSNFSLKNKMEIAHPVKLMKKRDELMYYRRKENSVSNSSLSENSLRCSPLEYKDTIYLGVSNIDEALPKTGYGHFYLYHCYDGSKIKDIKDLDQSLQLYALIKTSPNVGLHCKIVRRRVKDNNGVKELYALGTFEDNKAFSSVDELADYYRHRDPNKILIDKGKFFKDHLVKETKLESEYMNISGEPSTDASLMIAAEMENGRQGLSKRRSRCDSSTNSSESDKVLKNYASSYRRNRKSSKDNYERNKKDSVKAVDSEKWNYIKSLRNKKCSEDELGSASYSRSTSLPTTTEPSTTEIEKIIPKSKKVERDDKFYNRHYLGTRRKKEIKDYILNSFDFAFYHRSFKKKPGKKAKKERMYMVYKPLNDGALIHLPITRTRNPEYDGSETSVKRFFDLKTPYGNYDRFNNFKDMVDHYYNRIEEVKKLYKLFSK</sequence>
<dbReference type="WBParaSite" id="PTRK_0000016100.1">
    <property type="protein sequence ID" value="PTRK_0000016100.1"/>
    <property type="gene ID" value="PTRK_0000016100"/>
</dbReference>
<protein>
    <submittedName>
        <fullName evidence="3">SH2 domain-containing protein</fullName>
    </submittedName>
</protein>
<dbReference type="AlphaFoldDB" id="A0A0N4Z0C8"/>
<organism evidence="2 3">
    <name type="scientific">Parastrongyloides trichosuri</name>
    <name type="common">Possum-specific nematode worm</name>
    <dbReference type="NCBI Taxonomy" id="131310"/>
    <lineage>
        <taxon>Eukaryota</taxon>
        <taxon>Metazoa</taxon>
        <taxon>Ecdysozoa</taxon>
        <taxon>Nematoda</taxon>
        <taxon>Chromadorea</taxon>
        <taxon>Rhabditida</taxon>
        <taxon>Tylenchina</taxon>
        <taxon>Panagrolaimomorpha</taxon>
        <taxon>Strongyloidoidea</taxon>
        <taxon>Strongyloididae</taxon>
        <taxon>Parastrongyloides</taxon>
    </lineage>
</organism>